<dbReference type="InterPro" id="IPR011009">
    <property type="entry name" value="Kinase-like_dom_sf"/>
</dbReference>
<dbReference type="Proteomes" id="UP000029714">
    <property type="component" value="Unassembled WGS sequence"/>
</dbReference>
<dbReference type="InterPro" id="IPR041679">
    <property type="entry name" value="DNA2/NAM7-like_C"/>
</dbReference>
<keyword evidence="3" id="KW-0378">Hydrolase</keyword>
<evidence type="ECO:0000259" key="7">
    <source>
        <dbReference type="SMART" id="SM00382"/>
    </source>
</evidence>
<dbReference type="Gene3D" id="3.40.50.300">
    <property type="entry name" value="P-loop containing nucleotide triphosphate hydrolases"/>
    <property type="match status" value="2"/>
</dbReference>
<evidence type="ECO:0000259" key="8">
    <source>
        <dbReference type="SMART" id="SM00487"/>
    </source>
</evidence>
<evidence type="ECO:0000256" key="3">
    <source>
        <dbReference type="ARBA" id="ARBA00022801"/>
    </source>
</evidence>
<evidence type="ECO:0000313" key="9">
    <source>
        <dbReference type="EMBL" id="MWV69213.1"/>
    </source>
</evidence>
<evidence type="ECO:0000313" key="10">
    <source>
        <dbReference type="EMBL" id="TLD93299.1"/>
    </source>
</evidence>
<dbReference type="PANTHER" id="PTHR43788:SF8">
    <property type="entry name" value="DNA-BINDING PROTEIN SMUBP-2"/>
    <property type="match status" value="1"/>
</dbReference>
<dbReference type="PANTHER" id="PTHR43788">
    <property type="entry name" value="DNA2/NAM7 HELICASE FAMILY MEMBER"/>
    <property type="match status" value="1"/>
</dbReference>
<evidence type="ECO:0000313" key="11">
    <source>
        <dbReference type="Proteomes" id="UP000029714"/>
    </source>
</evidence>
<dbReference type="CDD" id="cd18808">
    <property type="entry name" value="SF1_C_Upf1"/>
    <property type="match status" value="1"/>
</dbReference>
<keyword evidence="5" id="KW-0067">ATP-binding</keyword>
<evidence type="ECO:0000256" key="5">
    <source>
        <dbReference type="ARBA" id="ARBA00022840"/>
    </source>
</evidence>
<dbReference type="STRING" id="1548018.LS64_14350"/>
<evidence type="ECO:0000256" key="6">
    <source>
        <dbReference type="SAM" id="Coils"/>
    </source>
</evidence>
<keyword evidence="4" id="KW-0347">Helicase</keyword>
<feature type="domain" description="AAA+ ATPase" evidence="7">
    <location>
        <begin position="619"/>
        <end position="846"/>
    </location>
</feature>
<evidence type="ECO:0000256" key="4">
    <source>
        <dbReference type="ARBA" id="ARBA00022806"/>
    </source>
</evidence>
<organism evidence="10 11">
    <name type="scientific">Helicobacter saguini</name>
    <dbReference type="NCBI Taxonomy" id="1548018"/>
    <lineage>
        <taxon>Bacteria</taxon>
        <taxon>Pseudomonadati</taxon>
        <taxon>Campylobacterota</taxon>
        <taxon>Epsilonproteobacteria</taxon>
        <taxon>Campylobacterales</taxon>
        <taxon>Helicobacteraceae</taxon>
        <taxon>Helicobacter</taxon>
    </lineage>
</organism>
<evidence type="ECO:0000256" key="1">
    <source>
        <dbReference type="ARBA" id="ARBA00007913"/>
    </source>
</evidence>
<keyword evidence="6" id="KW-0175">Coiled coil</keyword>
<dbReference type="SMART" id="SM00382">
    <property type="entry name" value="AAA"/>
    <property type="match status" value="1"/>
</dbReference>
<reference evidence="10 11" key="1">
    <citation type="journal article" date="2014" name="Genome Announc.">
        <title>Draft genome sequences of eight enterohepatic helicobacter species isolated from both laboratory and wild rodents.</title>
        <authorList>
            <person name="Sheh A."/>
            <person name="Shen Z."/>
            <person name="Fox J.G."/>
        </authorList>
    </citation>
    <scope>NUCLEOTIDE SEQUENCE [LARGE SCALE GENOMIC DNA]</scope>
    <source>
        <strain evidence="10 11">MIT 97-6194</strain>
    </source>
</reference>
<name>A0A347VSK9_9HELI</name>
<dbReference type="InterPro" id="IPR003593">
    <property type="entry name" value="AAA+_ATPase"/>
</dbReference>
<dbReference type="RefSeq" id="WP_034573953.1">
    <property type="nucleotide sequence ID" value="NZ_JRMP02000014.1"/>
</dbReference>
<feature type="domain" description="Helicase ATP-binding" evidence="8">
    <location>
        <begin position="598"/>
        <end position="856"/>
    </location>
</feature>
<comment type="caution">
    <text evidence="10">The sequence shown here is derived from an EMBL/GenBank/DDBJ whole genome shotgun (WGS) entry which is preliminary data.</text>
</comment>
<dbReference type="InterPro" id="IPR014001">
    <property type="entry name" value="Helicase_ATP-bd"/>
</dbReference>
<dbReference type="SMART" id="SM00487">
    <property type="entry name" value="DEXDc"/>
    <property type="match status" value="1"/>
</dbReference>
<reference evidence="9 12" key="4">
    <citation type="submission" date="2019-12" db="EMBL/GenBank/DDBJ databases">
        <title>Multi-Generational Helicobacter saguini Isolates.</title>
        <authorList>
            <person name="Mannion A."/>
            <person name="Shen Z."/>
            <person name="Fox J.G."/>
        </authorList>
    </citation>
    <scope>NUCLEOTIDE SEQUENCE [LARGE SCALE GENOMIC DNA]</scope>
    <source>
        <strain evidence="9">16-048</strain>
        <strain evidence="12">16-048 (F4)</strain>
    </source>
</reference>
<keyword evidence="11" id="KW-1185">Reference proteome</keyword>
<dbReference type="Proteomes" id="UP000477070">
    <property type="component" value="Unassembled WGS sequence"/>
</dbReference>
<dbReference type="GO" id="GO:0005524">
    <property type="term" value="F:ATP binding"/>
    <property type="evidence" value="ECO:0007669"/>
    <property type="project" value="UniProtKB-KW"/>
</dbReference>
<dbReference type="AlphaFoldDB" id="A0A347VSK9"/>
<dbReference type="OrthoDB" id="5329786at2"/>
<dbReference type="InterPro" id="IPR027417">
    <property type="entry name" value="P-loop_NTPase"/>
</dbReference>
<dbReference type="InterPro" id="IPR041677">
    <property type="entry name" value="DNA2/NAM7_AAA_11"/>
</dbReference>
<evidence type="ECO:0000256" key="2">
    <source>
        <dbReference type="ARBA" id="ARBA00022741"/>
    </source>
</evidence>
<feature type="coiled-coil region" evidence="6">
    <location>
        <begin position="394"/>
        <end position="421"/>
    </location>
</feature>
<gene>
    <name evidence="9" type="ORF">DCO61_04105</name>
    <name evidence="10" type="ORF">LS64_008630</name>
</gene>
<dbReference type="InterPro" id="IPR050534">
    <property type="entry name" value="Coronavir_polyprotein_1ab"/>
</dbReference>
<dbReference type="SUPFAM" id="SSF52540">
    <property type="entry name" value="P-loop containing nucleoside triphosphate hydrolases"/>
    <property type="match status" value="1"/>
</dbReference>
<dbReference type="Gene3D" id="1.10.510.10">
    <property type="entry name" value="Transferase(Phosphotransferase) domain 1"/>
    <property type="match status" value="1"/>
</dbReference>
<comment type="similarity">
    <text evidence="1">Belongs to the DNA2/NAM7 helicase family.</text>
</comment>
<evidence type="ECO:0000313" key="12">
    <source>
        <dbReference type="Proteomes" id="UP000477070"/>
    </source>
</evidence>
<dbReference type="SUPFAM" id="SSF56112">
    <property type="entry name" value="Protein kinase-like (PK-like)"/>
    <property type="match status" value="1"/>
</dbReference>
<dbReference type="EMBL" id="JRMP02000014">
    <property type="protein sequence ID" value="TLD93299.1"/>
    <property type="molecule type" value="Genomic_DNA"/>
</dbReference>
<dbReference type="GO" id="GO:0043139">
    <property type="term" value="F:5'-3' DNA helicase activity"/>
    <property type="evidence" value="ECO:0007669"/>
    <property type="project" value="TreeGrafter"/>
</dbReference>
<protein>
    <submittedName>
        <fullName evidence="9">AAA family ATPase</fullName>
    </submittedName>
</protein>
<dbReference type="EMBL" id="QBIU01000001">
    <property type="protein sequence ID" value="MWV69213.1"/>
    <property type="molecule type" value="Genomic_DNA"/>
</dbReference>
<dbReference type="Gene3D" id="3.30.200.20">
    <property type="entry name" value="Phosphorylase Kinase, domain 1"/>
    <property type="match status" value="1"/>
</dbReference>
<accession>A0A347VSK9</accession>
<dbReference type="Pfam" id="PF13086">
    <property type="entry name" value="AAA_11"/>
    <property type="match status" value="1"/>
</dbReference>
<dbReference type="GO" id="GO:0016787">
    <property type="term" value="F:hydrolase activity"/>
    <property type="evidence" value="ECO:0007669"/>
    <property type="project" value="UniProtKB-KW"/>
</dbReference>
<reference evidence="10" key="3">
    <citation type="submission" date="2018-04" db="EMBL/GenBank/DDBJ databases">
        <authorList>
            <person name="Sheh A."/>
            <person name="Shen Z."/>
            <person name="Mannion A.J."/>
            <person name="Fox J.G."/>
        </authorList>
    </citation>
    <scope>NUCLEOTIDE SEQUENCE</scope>
    <source>
        <strain evidence="10">MIT 97-6194</strain>
    </source>
</reference>
<dbReference type="Pfam" id="PF13087">
    <property type="entry name" value="AAA_12"/>
    <property type="match status" value="1"/>
</dbReference>
<sequence length="1116" mass="129393">MQKILWKYDVISSDGNVIQAKHNDITCTIYRKAKSPNKDSSKSSNADSINENKDSINDISFSNKMQNIVSLSHSNIIPFHFDEDSNFFYFIVQDFENIKIIESSDFLESKSAYNSWLVVESYQKLNFQKVLDCFLSILDCICFIHNKGYFCGDISLENIYLDSKNNKFLLSFGKKYFLDSMQDASVNNDIKDFALSMLKLYCLCLDIDFSNNIESMFESINHTYDLEDTENEFIVLIKRMLKDSNITLNEIDTEIRKIYNNDYIKKVYEIRCLESTVEHYCEKNGIEMYEFDEDIENRIAGHKAYIRMKYDSKRKYENIEIAINDLLFVCKVDDNYTDESYFFCPRIELPEFKSIEIDKTQQDGLELNEHFVISINGENKYIENRTNVGLLKSKIKYEYRLKELENKANAIDIESIKTEEDLLVAEYKTIQIKKNTKKARFIDNKRGAETLTFELIESKDSKDSVEYDENIESSDFAINKTQKDSKRRDFKPKDKVIIQYENENEKTEGIKGVIETYNNKNKHLTIKIDSKATHIDYRKDIKYSISYDFQVEEILWNKKNGALESLKSGMVQIPNLLRKINDPTQLKENVLVDIESYFNAALDDNQKEAVRKALSLDTESEILLIQGPPGTGKTTTITEMILQLLHRHKHYRILVASQSNQAVDNVLEKLANDSFINQKILRIGNDNKKISKVGQEFIEIKVLDKIIKENMDRIAKNPILDSKNAKNLSENIKEKLANLQYEFKGSLQTISSKLSQNPEVLISKESHTATLFLKNIRLIFGTLLGISSWKDFRNIVFDVAIVDEAGRAILSEILVPNIKARKIILVGDHKQLSPVVDDEIIENLSEFAKNKDLKHNKKDVTTSLFERLYTRMEKASENKEYIKNFYHRLTYNYRAEPRICDIYSNAFYDGELVSSDLATYDRDHNLKCFKSSVVWLDTGKLPNKNDEQQGTGKINRKHADIIKETLNTLKNKSNLESSNIKDIGIITPYKNQMQLLQKNLASMIKEYDSINVKIDIGTVDSFQGSDRDLIIYDCVRSDKAKNDKAAQKKRQGSKINFIADEKRLNVSLSRSKRLLIIVGDMEFLESASVSEGENPFKDIIEFIRKNMEKYQIIELR</sequence>
<proteinExistence type="inferred from homology"/>
<dbReference type="InterPro" id="IPR047187">
    <property type="entry name" value="SF1_C_Upf1"/>
</dbReference>
<keyword evidence="2" id="KW-0547">Nucleotide-binding</keyword>
<reference evidence="10 11" key="2">
    <citation type="journal article" date="2016" name="Infect. Immun.">
        <title>Helicobacter saguini, a Novel Helicobacter Isolated from Cotton-Top Tamarins with Ulcerative Colitis, Has Proinflammatory Properties and Induces Typhlocolitis and Dysplasia in Gnotobiotic IL-10-/- Mice.</title>
        <authorList>
            <person name="Shen Z."/>
            <person name="Mannion A."/>
            <person name="Whary M.T."/>
            <person name="Muthupalani S."/>
            <person name="Sheh A."/>
            <person name="Feng Y."/>
            <person name="Gong G."/>
            <person name="Vandamme P."/>
            <person name="Holcombe H.R."/>
            <person name="Paster B.J."/>
            <person name="Fox J.G."/>
        </authorList>
    </citation>
    <scope>NUCLEOTIDE SEQUENCE [LARGE SCALE GENOMIC DNA]</scope>
    <source>
        <strain evidence="10 11">MIT 97-6194</strain>
    </source>
</reference>